<dbReference type="GO" id="GO:0052621">
    <property type="term" value="F:diguanylate cyclase activity"/>
    <property type="evidence" value="ECO:0007669"/>
    <property type="project" value="UniProtKB-EC"/>
</dbReference>
<keyword evidence="5" id="KW-1185">Reference proteome</keyword>
<dbReference type="SUPFAM" id="SSF55785">
    <property type="entry name" value="PYP-like sensor domain (PAS domain)"/>
    <property type="match status" value="2"/>
</dbReference>
<evidence type="ECO:0000256" key="2">
    <source>
        <dbReference type="ARBA" id="ARBA00034247"/>
    </source>
</evidence>
<dbReference type="PANTHER" id="PTHR45138:SF9">
    <property type="entry name" value="DIGUANYLATE CYCLASE DGCM-RELATED"/>
    <property type="match status" value="1"/>
</dbReference>
<comment type="catalytic activity">
    <reaction evidence="2">
        <text>2 GTP = 3',3'-c-di-GMP + 2 diphosphate</text>
        <dbReference type="Rhea" id="RHEA:24898"/>
        <dbReference type="ChEBI" id="CHEBI:33019"/>
        <dbReference type="ChEBI" id="CHEBI:37565"/>
        <dbReference type="ChEBI" id="CHEBI:58805"/>
        <dbReference type="EC" id="2.7.7.65"/>
    </reaction>
</comment>
<dbReference type="Gene3D" id="3.30.70.270">
    <property type="match status" value="1"/>
</dbReference>
<dbReference type="InterPro" id="IPR000160">
    <property type="entry name" value="GGDEF_dom"/>
</dbReference>
<dbReference type="STRING" id="639283.Snov_2276"/>
<dbReference type="InterPro" id="IPR043128">
    <property type="entry name" value="Rev_trsase/Diguanyl_cyclase"/>
</dbReference>
<name>D7A2A8_ANCN5</name>
<evidence type="ECO:0000256" key="1">
    <source>
        <dbReference type="ARBA" id="ARBA00012528"/>
    </source>
</evidence>
<dbReference type="RefSeq" id="WP_013167075.1">
    <property type="nucleotide sequence ID" value="NC_014217.1"/>
</dbReference>
<dbReference type="CDD" id="cd01949">
    <property type="entry name" value="GGDEF"/>
    <property type="match status" value="1"/>
</dbReference>
<evidence type="ECO:0000313" key="5">
    <source>
        <dbReference type="Proteomes" id="UP000006633"/>
    </source>
</evidence>
<dbReference type="InterPro" id="IPR050469">
    <property type="entry name" value="Diguanylate_Cyclase"/>
</dbReference>
<dbReference type="PANTHER" id="PTHR45138">
    <property type="entry name" value="REGULATORY COMPONENTS OF SENSORY TRANSDUCTION SYSTEM"/>
    <property type="match status" value="1"/>
</dbReference>
<dbReference type="Pfam" id="PF00990">
    <property type="entry name" value="GGDEF"/>
    <property type="match status" value="1"/>
</dbReference>
<dbReference type="EMBL" id="CP002026">
    <property type="protein sequence ID" value="ADH89571.1"/>
    <property type="molecule type" value="Genomic_DNA"/>
</dbReference>
<dbReference type="InterPro" id="IPR035965">
    <property type="entry name" value="PAS-like_dom_sf"/>
</dbReference>
<dbReference type="GO" id="GO:0005886">
    <property type="term" value="C:plasma membrane"/>
    <property type="evidence" value="ECO:0007669"/>
    <property type="project" value="TreeGrafter"/>
</dbReference>
<gene>
    <name evidence="4" type="ordered locus">Snov_2276</name>
</gene>
<dbReference type="GO" id="GO:0043709">
    <property type="term" value="P:cell adhesion involved in single-species biofilm formation"/>
    <property type="evidence" value="ECO:0007669"/>
    <property type="project" value="TreeGrafter"/>
</dbReference>
<feature type="domain" description="GGDEF" evidence="3">
    <location>
        <begin position="270"/>
        <end position="402"/>
    </location>
</feature>
<dbReference type="SMART" id="SM00267">
    <property type="entry name" value="GGDEF"/>
    <property type="match status" value="1"/>
</dbReference>
<dbReference type="NCBIfam" id="TIGR00254">
    <property type="entry name" value="GGDEF"/>
    <property type="match status" value="1"/>
</dbReference>
<accession>D7A2A8</accession>
<evidence type="ECO:0000259" key="3">
    <source>
        <dbReference type="PROSITE" id="PS50887"/>
    </source>
</evidence>
<dbReference type="GO" id="GO:1902201">
    <property type="term" value="P:negative regulation of bacterial-type flagellum-dependent cell motility"/>
    <property type="evidence" value="ECO:0007669"/>
    <property type="project" value="TreeGrafter"/>
</dbReference>
<protein>
    <recommendedName>
        <fullName evidence="1">diguanylate cyclase</fullName>
        <ecNumber evidence="1">2.7.7.65</ecNumber>
    </recommendedName>
</protein>
<evidence type="ECO:0000313" key="4">
    <source>
        <dbReference type="EMBL" id="ADH89571.1"/>
    </source>
</evidence>
<dbReference type="Proteomes" id="UP000006633">
    <property type="component" value="Chromosome"/>
</dbReference>
<dbReference type="EC" id="2.7.7.65" evidence="1"/>
<dbReference type="FunFam" id="3.30.70.270:FF:000001">
    <property type="entry name" value="Diguanylate cyclase domain protein"/>
    <property type="match status" value="1"/>
</dbReference>
<organism evidence="4 5">
    <name type="scientific">Ancylobacter novellus (strain ATCC 8093 / DSM 506 / JCM 20403 / CCM 1077 / IAM 12100 / NBRC 12443 / NCIMB 10456)</name>
    <name type="common">Starkeya novella</name>
    <dbReference type="NCBI Taxonomy" id="639283"/>
    <lineage>
        <taxon>Bacteria</taxon>
        <taxon>Pseudomonadati</taxon>
        <taxon>Pseudomonadota</taxon>
        <taxon>Alphaproteobacteria</taxon>
        <taxon>Hyphomicrobiales</taxon>
        <taxon>Xanthobacteraceae</taxon>
        <taxon>Ancylobacter</taxon>
    </lineage>
</organism>
<dbReference type="KEGG" id="sno:Snov_2276"/>
<dbReference type="eggNOG" id="COG3706">
    <property type="taxonomic scope" value="Bacteria"/>
</dbReference>
<proteinExistence type="predicted"/>
<dbReference type="PROSITE" id="PS50887">
    <property type="entry name" value="GGDEF"/>
    <property type="match status" value="1"/>
</dbReference>
<dbReference type="SUPFAM" id="SSF55073">
    <property type="entry name" value="Nucleotide cyclase"/>
    <property type="match status" value="1"/>
</dbReference>
<sequence length="414" mass="45573">MFQWIDAIETPLAVIDVPSLHIVAANPSARALLRGGRDDASQIGQALTHIGRPEDAAAFERALAPAADGRAAACVLALGGAGGEGRRLHCVVRPLTDEHRLLEFSEGPAGALQRGLVDILDQLPVAIEIYDKNFFGTFYNKASDELFLYEEKVIVHHDEWWEFGFPDPLERAAAFSEWVAKMEVARRDGTIQFSEWKVRCRDGSTRIVQFRYRWVGESYVLALWDVTTERQTEEHLRHLAVSDPLTGLWNRRRLIEEGQRELELGATAGKECSLLIVDIDRFKSINDNHGHAAGDEVLRTVAQRGLSQLRRSDVMARIGGEEFAVLLPGTSALEARTIAARLLRAIRVPVVIGDDVVIEVTASIGGTGSTPEDDMDALMARCDRALYAAKTGGRNRVVFDDDISPPTDRAASSG</sequence>
<dbReference type="HOGENOM" id="CLU_000445_11_4_5"/>
<dbReference type="OrthoDB" id="9812260at2"/>
<dbReference type="InterPro" id="IPR029787">
    <property type="entry name" value="Nucleotide_cyclase"/>
</dbReference>
<dbReference type="AlphaFoldDB" id="D7A2A8"/>
<dbReference type="Pfam" id="PF08448">
    <property type="entry name" value="PAS_4"/>
    <property type="match status" value="1"/>
</dbReference>
<dbReference type="Gene3D" id="3.30.450.20">
    <property type="entry name" value="PAS domain"/>
    <property type="match status" value="1"/>
</dbReference>
<reference evidence="4 5" key="1">
    <citation type="journal article" date="2012" name="Stand. Genomic Sci.">
        <title>Complete genome sequence of the facultatively chemolithoautotrophic and methylotrophic alpha Proteobacterium Starkeya novella type strain (ATCC 8093(T)).</title>
        <authorList>
            <person name="Kappler U."/>
            <person name="Davenport K."/>
            <person name="Beatson S."/>
            <person name="Lucas S."/>
            <person name="Lapidus A."/>
            <person name="Copeland A."/>
            <person name="Berry K.W."/>
            <person name="Glavina Del Rio T."/>
            <person name="Hammon N."/>
            <person name="Dalin E."/>
            <person name="Tice H."/>
            <person name="Pitluck S."/>
            <person name="Richardson P."/>
            <person name="Bruce D."/>
            <person name="Goodwin L.A."/>
            <person name="Han C."/>
            <person name="Tapia R."/>
            <person name="Detter J.C."/>
            <person name="Chang Y.J."/>
            <person name="Jeffries C.D."/>
            <person name="Land M."/>
            <person name="Hauser L."/>
            <person name="Kyrpides N.C."/>
            <person name="Goker M."/>
            <person name="Ivanova N."/>
            <person name="Klenk H.P."/>
            <person name="Woyke T."/>
        </authorList>
    </citation>
    <scope>NUCLEOTIDE SEQUENCE [LARGE SCALE GENOMIC DNA]</scope>
    <source>
        <strain evidence="5">ATCC 8093 / DSM 506 / JCM 20403 / CCM 1077 / IAM 12100 / NBRC 12443 / NCIMB 10456</strain>
    </source>
</reference>
<dbReference type="InterPro" id="IPR013656">
    <property type="entry name" value="PAS_4"/>
</dbReference>